<dbReference type="EMBL" id="JASSZA010000213">
    <property type="protein sequence ID" value="KAK2081525.1"/>
    <property type="molecule type" value="Genomic_DNA"/>
</dbReference>
<reference evidence="1 2" key="1">
    <citation type="submission" date="2023-05" db="EMBL/GenBank/DDBJ databases">
        <title>B98-5 Cell Line De Novo Hybrid Assembly: An Optical Mapping Approach.</title>
        <authorList>
            <person name="Kananen K."/>
            <person name="Auerbach J.A."/>
            <person name="Kautto E."/>
            <person name="Blachly J.S."/>
        </authorList>
    </citation>
    <scope>NUCLEOTIDE SEQUENCE [LARGE SCALE GENOMIC DNA]</scope>
    <source>
        <strain evidence="1">B95-8</strain>
        <tissue evidence="1">Cell line</tissue>
    </source>
</reference>
<dbReference type="Proteomes" id="UP001266305">
    <property type="component" value="Unassembled WGS sequence"/>
</dbReference>
<protein>
    <recommendedName>
        <fullName evidence="3">Secreted protein</fullName>
    </recommendedName>
</protein>
<evidence type="ECO:0008006" key="3">
    <source>
        <dbReference type="Google" id="ProtNLM"/>
    </source>
</evidence>
<comment type="caution">
    <text evidence="1">The sequence shown here is derived from an EMBL/GenBank/DDBJ whole genome shotgun (WGS) entry which is preliminary data.</text>
</comment>
<sequence length="76" mass="8715">MKTLFLKGLLGFGVHRTRDIWHTHVTGGDGNTSVVSMRPIFTRLLKRGGRCIHTDIHTMLLGRDRSHREHSRPTLE</sequence>
<organism evidence="1 2">
    <name type="scientific">Saguinus oedipus</name>
    <name type="common">Cotton-top tamarin</name>
    <name type="synonym">Oedipomidas oedipus</name>
    <dbReference type="NCBI Taxonomy" id="9490"/>
    <lineage>
        <taxon>Eukaryota</taxon>
        <taxon>Metazoa</taxon>
        <taxon>Chordata</taxon>
        <taxon>Craniata</taxon>
        <taxon>Vertebrata</taxon>
        <taxon>Euteleostomi</taxon>
        <taxon>Mammalia</taxon>
        <taxon>Eutheria</taxon>
        <taxon>Euarchontoglires</taxon>
        <taxon>Primates</taxon>
        <taxon>Haplorrhini</taxon>
        <taxon>Platyrrhini</taxon>
        <taxon>Cebidae</taxon>
        <taxon>Callitrichinae</taxon>
        <taxon>Saguinus</taxon>
    </lineage>
</organism>
<gene>
    <name evidence="1" type="ORF">P7K49_039595</name>
</gene>
<evidence type="ECO:0000313" key="2">
    <source>
        <dbReference type="Proteomes" id="UP001266305"/>
    </source>
</evidence>
<feature type="non-terminal residue" evidence="1">
    <location>
        <position position="76"/>
    </location>
</feature>
<proteinExistence type="predicted"/>
<accession>A0ABQ9TA24</accession>
<name>A0ABQ9TA24_SAGOE</name>
<keyword evidence="2" id="KW-1185">Reference proteome</keyword>
<evidence type="ECO:0000313" key="1">
    <source>
        <dbReference type="EMBL" id="KAK2081525.1"/>
    </source>
</evidence>